<dbReference type="RefSeq" id="WP_161590655.1">
    <property type="nucleotide sequence ID" value="NZ_RPBY01000002.1"/>
</dbReference>
<feature type="transmembrane region" description="Helical" evidence="1">
    <location>
        <begin position="38"/>
        <end position="65"/>
    </location>
</feature>
<dbReference type="AlphaFoldDB" id="A0A9Q4T5N9"/>
<proteinExistence type="predicted"/>
<evidence type="ECO:0000256" key="1">
    <source>
        <dbReference type="SAM" id="Phobius"/>
    </source>
</evidence>
<protein>
    <submittedName>
        <fullName evidence="2">Uncharacterized protein</fullName>
    </submittedName>
</protein>
<name>A0A9Q4T5N9_9ENTR</name>
<accession>A0A9Q4T5N9</accession>
<evidence type="ECO:0000313" key="3">
    <source>
        <dbReference type="Proteomes" id="UP000778262"/>
    </source>
</evidence>
<reference evidence="2" key="1">
    <citation type="submission" date="2018-11" db="EMBL/GenBank/DDBJ databases">
        <title>Genomics analysis of Putative Virulence Factors on Adhesion and Cytotoxicity for Cronobacter spp.</title>
        <authorList>
            <person name="Cui J."/>
        </authorList>
    </citation>
    <scope>NUCLEOTIDE SEQUENCE</scope>
    <source>
        <strain evidence="2">SD69</strain>
    </source>
</reference>
<sequence length="75" mass="8482">MREDNIGLKSGKKKEQSAALNKGFCFCRLLYVSPECAVLFYLIVFMLIFLGVNLTFKCGALIIFLKETVEKLSRA</sequence>
<dbReference type="EMBL" id="RPBY01000002">
    <property type="protein sequence ID" value="NCH87262.1"/>
    <property type="molecule type" value="Genomic_DNA"/>
</dbReference>
<keyword evidence="1" id="KW-1133">Transmembrane helix</keyword>
<organism evidence="2 3">
    <name type="scientific">Cronobacter dublinensis</name>
    <dbReference type="NCBI Taxonomy" id="413497"/>
    <lineage>
        <taxon>Bacteria</taxon>
        <taxon>Pseudomonadati</taxon>
        <taxon>Pseudomonadota</taxon>
        <taxon>Gammaproteobacteria</taxon>
        <taxon>Enterobacterales</taxon>
        <taxon>Enterobacteriaceae</taxon>
        <taxon>Cronobacter</taxon>
    </lineage>
</organism>
<keyword evidence="1" id="KW-0812">Transmembrane</keyword>
<gene>
    <name evidence="2" type="ORF">EHJ13_07355</name>
</gene>
<evidence type="ECO:0000313" key="2">
    <source>
        <dbReference type="EMBL" id="NCH87262.1"/>
    </source>
</evidence>
<dbReference type="Proteomes" id="UP000778262">
    <property type="component" value="Unassembled WGS sequence"/>
</dbReference>
<comment type="caution">
    <text evidence="2">The sequence shown here is derived from an EMBL/GenBank/DDBJ whole genome shotgun (WGS) entry which is preliminary data.</text>
</comment>
<keyword evidence="1" id="KW-0472">Membrane</keyword>